<organism evidence="1 2">
    <name type="scientific">Pistacia integerrima</name>
    <dbReference type="NCBI Taxonomy" id="434235"/>
    <lineage>
        <taxon>Eukaryota</taxon>
        <taxon>Viridiplantae</taxon>
        <taxon>Streptophyta</taxon>
        <taxon>Embryophyta</taxon>
        <taxon>Tracheophyta</taxon>
        <taxon>Spermatophyta</taxon>
        <taxon>Magnoliopsida</taxon>
        <taxon>eudicotyledons</taxon>
        <taxon>Gunneridae</taxon>
        <taxon>Pentapetalae</taxon>
        <taxon>rosids</taxon>
        <taxon>malvids</taxon>
        <taxon>Sapindales</taxon>
        <taxon>Anacardiaceae</taxon>
        <taxon>Pistacia</taxon>
    </lineage>
</organism>
<reference evidence="2" key="1">
    <citation type="journal article" date="2023" name="G3 (Bethesda)">
        <title>Genome assembly and association tests identify interacting loci associated with vigor, precocity, and sex in interspecific pistachio rootstocks.</title>
        <authorList>
            <person name="Palmer W."/>
            <person name="Jacygrad E."/>
            <person name="Sagayaradj S."/>
            <person name="Cavanaugh K."/>
            <person name="Han R."/>
            <person name="Bertier L."/>
            <person name="Beede B."/>
            <person name="Kafkas S."/>
            <person name="Golino D."/>
            <person name="Preece J."/>
            <person name="Michelmore R."/>
        </authorList>
    </citation>
    <scope>NUCLEOTIDE SEQUENCE [LARGE SCALE GENOMIC DNA]</scope>
</reference>
<dbReference type="Proteomes" id="UP001163603">
    <property type="component" value="Chromosome 13"/>
</dbReference>
<name>A0ACC0XDE9_9ROSI</name>
<comment type="caution">
    <text evidence="1">The sequence shown here is derived from an EMBL/GenBank/DDBJ whole genome shotgun (WGS) entry which is preliminary data.</text>
</comment>
<proteinExistence type="predicted"/>
<accession>A0ACC0XDE9</accession>
<sequence>MSLENIRGDQFSEATLRQLKRLFYTNVPNTYMENIMNVIVPKIGVDFEEEKDIYHVKVSDITRPDSTISCKCSMKEDKTLELYKVELNQVRHLVVDVSCLEKDLDLRLMLGSKRILTALSDDESHSLRDLINSAVLDPEVKGGLRWPMGLGYYGNRYCVIGVWHTKVKSYKSPSLRLKVRYADRSDFKSGTGEATMETTLQLKRLVSELQEEKLEYRSIYDMFQDTIRLIWDNFLCCDQFLK</sequence>
<protein>
    <submittedName>
        <fullName evidence="1">Uncharacterized protein</fullName>
    </submittedName>
</protein>
<keyword evidence="2" id="KW-1185">Reference proteome</keyword>
<dbReference type="EMBL" id="CM047748">
    <property type="protein sequence ID" value="KAJ0015239.1"/>
    <property type="molecule type" value="Genomic_DNA"/>
</dbReference>
<evidence type="ECO:0000313" key="1">
    <source>
        <dbReference type="EMBL" id="KAJ0015239.1"/>
    </source>
</evidence>
<gene>
    <name evidence="1" type="ORF">Pint_20242</name>
</gene>
<evidence type="ECO:0000313" key="2">
    <source>
        <dbReference type="Proteomes" id="UP001163603"/>
    </source>
</evidence>